<dbReference type="Proteomes" id="UP000515124">
    <property type="component" value="Unplaced"/>
</dbReference>
<dbReference type="Gramene" id="Pav_sc0000220.1_g2280.1.br:mrna">
    <property type="protein sequence ID" value="Pav_sc0000220.1_g2280.1.br:CDS:1"/>
    <property type="gene ID" value="Pav_sc0000220.1_g2280.1.br"/>
</dbReference>
<reference evidence="2" key="1">
    <citation type="submission" date="2025-08" db="UniProtKB">
        <authorList>
            <consortium name="RefSeq"/>
        </authorList>
    </citation>
    <scope>IDENTIFICATION</scope>
</reference>
<evidence type="ECO:0000313" key="2">
    <source>
        <dbReference type="RefSeq" id="XP_021807498.1"/>
    </source>
</evidence>
<gene>
    <name evidence="2" type="primary">LOC110751358</name>
</gene>
<keyword evidence="1" id="KW-1185">Reference proteome</keyword>
<organism evidence="1 2">
    <name type="scientific">Prunus avium</name>
    <name type="common">Cherry</name>
    <name type="synonym">Cerasus avium</name>
    <dbReference type="NCBI Taxonomy" id="42229"/>
    <lineage>
        <taxon>Eukaryota</taxon>
        <taxon>Viridiplantae</taxon>
        <taxon>Streptophyta</taxon>
        <taxon>Embryophyta</taxon>
        <taxon>Tracheophyta</taxon>
        <taxon>Spermatophyta</taxon>
        <taxon>Magnoliopsida</taxon>
        <taxon>eudicotyledons</taxon>
        <taxon>Gunneridae</taxon>
        <taxon>Pentapetalae</taxon>
        <taxon>rosids</taxon>
        <taxon>fabids</taxon>
        <taxon>Rosales</taxon>
        <taxon>Rosaceae</taxon>
        <taxon>Amygdaloideae</taxon>
        <taxon>Amygdaleae</taxon>
        <taxon>Prunus</taxon>
    </lineage>
</organism>
<proteinExistence type="predicted"/>
<dbReference type="PANTHER" id="PTHR33116:SF86">
    <property type="entry name" value="REVERSE TRANSCRIPTASE DOMAIN-CONTAINING PROTEIN"/>
    <property type="match status" value="1"/>
</dbReference>
<protein>
    <submittedName>
        <fullName evidence="2">Uncharacterized protein LOC110751358</fullName>
    </submittedName>
</protein>
<dbReference type="PANTHER" id="PTHR33116">
    <property type="entry name" value="REVERSE TRANSCRIPTASE ZINC-BINDING DOMAIN-CONTAINING PROTEIN-RELATED-RELATED"/>
    <property type="match status" value="1"/>
</dbReference>
<dbReference type="RefSeq" id="XP_021807498.1">
    <property type="nucleotide sequence ID" value="XM_021951806.1"/>
</dbReference>
<evidence type="ECO:0000313" key="1">
    <source>
        <dbReference type="Proteomes" id="UP000515124"/>
    </source>
</evidence>
<accession>A0A6P5S0N6</accession>
<sequence>MAVPAYPMMCFKLPLSSCKEINGDIARFWWSNPDRDSQIHWKSWNALCLAKTDGGLGFRDLADFNLALLAKQSWRILLNPNSLWVKILKGRYFPDCGFLHVELGSRPSWIWSSLLEGRNSILCHARKQVLSGDQTSIWRDNWIQDIGVIRPIAPIAPTAPQLVRDIVDSENNSWRVDSI</sequence>
<dbReference type="AlphaFoldDB" id="A0A6P5S0N6"/>
<name>A0A6P5S0N6_PRUAV</name>
<dbReference type="KEGG" id="pavi:110751358"/>
<dbReference type="GeneID" id="110751358"/>